<dbReference type="InterPro" id="IPR038765">
    <property type="entry name" value="Papain-like_cys_pep_sf"/>
</dbReference>
<comment type="caution">
    <text evidence="6">The sequence shown here is derived from an EMBL/GenBank/DDBJ whole genome shotgun (WGS) entry which is preliminary data.</text>
</comment>
<keyword evidence="3" id="KW-0378">Hydrolase</keyword>
<evidence type="ECO:0000256" key="3">
    <source>
        <dbReference type="ARBA" id="ARBA00022801"/>
    </source>
</evidence>
<evidence type="ECO:0000313" key="6">
    <source>
        <dbReference type="EMBL" id="KUF76404.1"/>
    </source>
</evidence>
<dbReference type="GO" id="GO:0008234">
    <property type="term" value="F:cysteine-type peptidase activity"/>
    <property type="evidence" value="ECO:0007669"/>
    <property type="project" value="UniProtKB-KW"/>
</dbReference>
<sequence>MRWVWNLHKVCDSGKKCASWVLTTVKQVVDADSKVGGMAMELLENWPYSKLAGVGFDYAYAGLYCFRSGCWLSDDSILAFTQLLRTEYGNNATVFLQSVSSSIVDTGDVVTDVISVITLVKIRECLDNDLTGYIFLPVNFDTNHWACLVINKLKKEIVVYDSMNKRKIGKILKLMAREIDGGLLESAFKHLTMTTPRQKDGDSCGIFVCLQFWRQVSNAAPTDVSSRGLVRVRWEMLQALMNQKAQ</sequence>
<evidence type="ECO:0000259" key="5">
    <source>
        <dbReference type="PROSITE" id="PS50600"/>
    </source>
</evidence>
<dbReference type="PANTHER" id="PTHR46468:SF1">
    <property type="entry name" value="SENTRIN-SPECIFIC PROTEASE 8"/>
    <property type="match status" value="1"/>
</dbReference>
<dbReference type="GO" id="GO:0019784">
    <property type="term" value="F:deNEDDylase activity"/>
    <property type="evidence" value="ECO:0007669"/>
    <property type="project" value="InterPro"/>
</dbReference>
<dbReference type="Pfam" id="PF02902">
    <property type="entry name" value="Peptidase_C48"/>
    <property type="match status" value="1"/>
</dbReference>
<evidence type="ECO:0000313" key="7">
    <source>
        <dbReference type="Proteomes" id="UP000052943"/>
    </source>
</evidence>
<dbReference type="SUPFAM" id="SSF54001">
    <property type="entry name" value="Cysteine proteinases"/>
    <property type="match status" value="1"/>
</dbReference>
<protein>
    <recommendedName>
        <fullName evidence="5">Ubiquitin-like protease family profile domain-containing protein</fullName>
    </recommendedName>
</protein>
<proteinExistence type="inferred from homology"/>
<reference evidence="6 7" key="1">
    <citation type="submission" date="2015-11" db="EMBL/GenBank/DDBJ databases">
        <title>Genomes and virulence difference between two physiological races of Phytophthora nicotianae.</title>
        <authorList>
            <person name="Liu H."/>
            <person name="Ma X."/>
            <person name="Yu H."/>
            <person name="Fang D."/>
            <person name="Li Y."/>
            <person name="Wang X."/>
            <person name="Wang W."/>
            <person name="Dong Y."/>
            <person name="Xiao B."/>
        </authorList>
    </citation>
    <scope>NUCLEOTIDE SEQUENCE [LARGE SCALE GENOMIC DNA]</scope>
    <source>
        <strain evidence="7">race 0</strain>
    </source>
</reference>
<dbReference type="InterPro" id="IPR044613">
    <property type="entry name" value="Nep1/2-like"/>
</dbReference>
<accession>A0A0W8BXD7</accession>
<dbReference type="PANTHER" id="PTHR46468">
    <property type="entry name" value="SENTRIN-SPECIFIC PROTEASE 8"/>
    <property type="match status" value="1"/>
</dbReference>
<keyword evidence="2" id="KW-0645">Protease</keyword>
<dbReference type="GO" id="GO:0000338">
    <property type="term" value="P:protein deneddylation"/>
    <property type="evidence" value="ECO:0007669"/>
    <property type="project" value="TreeGrafter"/>
</dbReference>
<dbReference type="Gene3D" id="3.40.395.10">
    <property type="entry name" value="Adenoviral Proteinase, Chain A"/>
    <property type="match status" value="1"/>
</dbReference>
<dbReference type="EMBL" id="LNFO01005810">
    <property type="protein sequence ID" value="KUF76404.1"/>
    <property type="molecule type" value="Genomic_DNA"/>
</dbReference>
<dbReference type="AlphaFoldDB" id="A0A0W8BXD7"/>
<gene>
    <name evidence="6" type="ORF">AM587_10014406</name>
</gene>
<dbReference type="Proteomes" id="UP000052943">
    <property type="component" value="Unassembled WGS sequence"/>
</dbReference>
<feature type="domain" description="Ubiquitin-like protease family profile" evidence="5">
    <location>
        <begin position="56"/>
        <end position="215"/>
    </location>
</feature>
<evidence type="ECO:0000256" key="4">
    <source>
        <dbReference type="ARBA" id="ARBA00022807"/>
    </source>
</evidence>
<evidence type="ECO:0000256" key="2">
    <source>
        <dbReference type="ARBA" id="ARBA00022670"/>
    </source>
</evidence>
<keyword evidence="4" id="KW-0788">Thiol protease</keyword>
<dbReference type="InterPro" id="IPR003653">
    <property type="entry name" value="Peptidase_C48_C"/>
</dbReference>
<organism evidence="6 7">
    <name type="scientific">Phytophthora nicotianae</name>
    <name type="common">Potato buckeye rot agent</name>
    <name type="synonym">Phytophthora parasitica</name>
    <dbReference type="NCBI Taxonomy" id="4792"/>
    <lineage>
        <taxon>Eukaryota</taxon>
        <taxon>Sar</taxon>
        <taxon>Stramenopiles</taxon>
        <taxon>Oomycota</taxon>
        <taxon>Peronosporomycetes</taxon>
        <taxon>Peronosporales</taxon>
        <taxon>Peronosporaceae</taxon>
        <taxon>Phytophthora</taxon>
    </lineage>
</organism>
<dbReference type="PROSITE" id="PS50600">
    <property type="entry name" value="ULP_PROTEASE"/>
    <property type="match status" value="1"/>
</dbReference>
<comment type="similarity">
    <text evidence="1">Belongs to the peptidase C48 family.</text>
</comment>
<evidence type="ECO:0000256" key="1">
    <source>
        <dbReference type="ARBA" id="ARBA00005234"/>
    </source>
</evidence>
<dbReference type="GO" id="GO:0006508">
    <property type="term" value="P:proteolysis"/>
    <property type="evidence" value="ECO:0007669"/>
    <property type="project" value="UniProtKB-KW"/>
</dbReference>
<name>A0A0W8BXD7_PHYNI</name>